<sequence length="415" mass="45657">MAVDVVVVGGGVVGAMCARYLAKKNLSVTVVEQGTIGGFCSKGNCGYVSPSHVLPLAEPGVLLKTLKSMTTPDSPFHIRPRFDLALLGWLTNFARRCNEKDMMAAGVALNTILRSSFDEYKTVLAEDGIECEWQHDGILFVYRKASEFEAFCKTDDMLAEKFDRPSRRIIGDEALMEFEPALKPGNTGAFLYECDAHLHPERLMSQMRLNLMAQGVSVLEGTKVEEIVTENGQVRSVKTSQGEIEAKHVVLAAGALSPMFQKALKCSIPVQPGKGLSITMQRPAVCPRVPLIFHDHRVAITPFQTGYRIGSTMEFAGYDTTINPRRLKLLTEGAKLYLKDPVGQQEEEPWWGWRPMTYDSVPIIGPTPKVRGGWLATGHSMLGISLASSTGKLIAEMITGEKPHIDPKPYAVTRF</sequence>
<keyword evidence="1 3" id="KW-0560">Oxidoreductase</keyword>
<gene>
    <name evidence="3" type="primary">dadA_1</name>
    <name evidence="3" type="ORF">Spb1_34740</name>
</gene>
<dbReference type="EC" id="1.4.99.6" evidence="3"/>
<dbReference type="SUPFAM" id="SSF51905">
    <property type="entry name" value="FAD/NAD(P)-binding domain"/>
    <property type="match status" value="1"/>
</dbReference>
<dbReference type="KEGG" id="peh:Spb1_34740"/>
<protein>
    <submittedName>
        <fullName evidence="3">D-amino acid dehydrogenase small subunit</fullName>
        <ecNumber evidence="3">1.4.99.6</ecNumber>
    </submittedName>
</protein>
<dbReference type="OrthoDB" id="9794226at2"/>
<dbReference type="RefSeq" id="WP_145302553.1">
    <property type="nucleotide sequence ID" value="NZ_CP036299.1"/>
</dbReference>
<evidence type="ECO:0000313" key="3">
    <source>
        <dbReference type="EMBL" id="QDV31529.1"/>
    </source>
</evidence>
<evidence type="ECO:0000256" key="1">
    <source>
        <dbReference type="ARBA" id="ARBA00023002"/>
    </source>
</evidence>
<dbReference type="SUPFAM" id="SSF54373">
    <property type="entry name" value="FAD-linked reductases, C-terminal domain"/>
    <property type="match status" value="1"/>
</dbReference>
<dbReference type="Gene3D" id="3.50.50.60">
    <property type="entry name" value="FAD/NAD(P)-binding domain"/>
    <property type="match status" value="2"/>
</dbReference>
<dbReference type="AlphaFoldDB" id="A0A518GSG1"/>
<reference evidence="3 4" key="1">
    <citation type="submission" date="2019-02" db="EMBL/GenBank/DDBJ databases">
        <title>Deep-cultivation of Planctomycetes and their phenomic and genomic characterization uncovers novel biology.</title>
        <authorList>
            <person name="Wiegand S."/>
            <person name="Jogler M."/>
            <person name="Boedeker C."/>
            <person name="Pinto D."/>
            <person name="Vollmers J."/>
            <person name="Rivas-Marin E."/>
            <person name="Kohn T."/>
            <person name="Peeters S.H."/>
            <person name="Heuer A."/>
            <person name="Rast P."/>
            <person name="Oberbeckmann S."/>
            <person name="Bunk B."/>
            <person name="Jeske O."/>
            <person name="Meyerdierks A."/>
            <person name="Storesund J.E."/>
            <person name="Kallscheuer N."/>
            <person name="Luecker S."/>
            <person name="Lage O.M."/>
            <person name="Pohl T."/>
            <person name="Merkel B.J."/>
            <person name="Hornburger P."/>
            <person name="Mueller R.-W."/>
            <person name="Bruemmer F."/>
            <person name="Labrenz M."/>
            <person name="Spormann A.M."/>
            <person name="Op den Camp H."/>
            <person name="Overmann J."/>
            <person name="Amann R."/>
            <person name="Jetten M.S.M."/>
            <person name="Mascher T."/>
            <person name="Medema M.H."/>
            <person name="Devos D.P."/>
            <person name="Kaster A.-K."/>
            <person name="Ovreas L."/>
            <person name="Rohde M."/>
            <person name="Galperin M.Y."/>
            <person name="Jogler C."/>
        </authorList>
    </citation>
    <scope>NUCLEOTIDE SEQUENCE [LARGE SCALE GENOMIC DNA]</scope>
    <source>
        <strain evidence="3 4">Spb1</strain>
    </source>
</reference>
<dbReference type="Gene3D" id="3.30.9.10">
    <property type="entry name" value="D-Amino Acid Oxidase, subunit A, domain 2"/>
    <property type="match status" value="1"/>
</dbReference>
<organism evidence="3 4">
    <name type="scientific">Planctopirus ephydatiae</name>
    <dbReference type="NCBI Taxonomy" id="2528019"/>
    <lineage>
        <taxon>Bacteria</taxon>
        <taxon>Pseudomonadati</taxon>
        <taxon>Planctomycetota</taxon>
        <taxon>Planctomycetia</taxon>
        <taxon>Planctomycetales</taxon>
        <taxon>Planctomycetaceae</taxon>
        <taxon>Planctopirus</taxon>
    </lineage>
</organism>
<dbReference type="EMBL" id="CP036299">
    <property type="protein sequence ID" value="QDV31529.1"/>
    <property type="molecule type" value="Genomic_DNA"/>
</dbReference>
<evidence type="ECO:0000313" key="4">
    <source>
        <dbReference type="Proteomes" id="UP000315349"/>
    </source>
</evidence>
<dbReference type="PANTHER" id="PTHR13847">
    <property type="entry name" value="SARCOSINE DEHYDROGENASE-RELATED"/>
    <property type="match status" value="1"/>
</dbReference>
<dbReference type="Pfam" id="PF01266">
    <property type="entry name" value="DAO"/>
    <property type="match status" value="1"/>
</dbReference>
<dbReference type="GO" id="GO:0016491">
    <property type="term" value="F:oxidoreductase activity"/>
    <property type="evidence" value="ECO:0007669"/>
    <property type="project" value="UniProtKB-KW"/>
</dbReference>
<proteinExistence type="predicted"/>
<dbReference type="PANTHER" id="PTHR13847:SF289">
    <property type="entry name" value="GLYCINE OXIDASE"/>
    <property type="match status" value="1"/>
</dbReference>
<feature type="domain" description="FAD dependent oxidoreductase" evidence="2">
    <location>
        <begin position="4"/>
        <end position="397"/>
    </location>
</feature>
<dbReference type="GO" id="GO:0005737">
    <property type="term" value="C:cytoplasm"/>
    <property type="evidence" value="ECO:0007669"/>
    <property type="project" value="TreeGrafter"/>
</dbReference>
<evidence type="ECO:0000259" key="2">
    <source>
        <dbReference type="Pfam" id="PF01266"/>
    </source>
</evidence>
<dbReference type="InterPro" id="IPR036188">
    <property type="entry name" value="FAD/NAD-bd_sf"/>
</dbReference>
<keyword evidence="4" id="KW-1185">Reference proteome</keyword>
<name>A0A518GSG1_9PLAN</name>
<dbReference type="InterPro" id="IPR006076">
    <property type="entry name" value="FAD-dep_OxRdtase"/>
</dbReference>
<dbReference type="Proteomes" id="UP000315349">
    <property type="component" value="Chromosome"/>
</dbReference>
<accession>A0A518GSG1</accession>